<dbReference type="EMBL" id="CP032514">
    <property type="protein sequence ID" value="AYD89683.1"/>
    <property type="molecule type" value="Genomic_DNA"/>
</dbReference>
<evidence type="ECO:0000313" key="2">
    <source>
        <dbReference type="Proteomes" id="UP000273001"/>
    </source>
</evidence>
<accession>A0ABM6Z303</accession>
<gene>
    <name evidence="1" type="ORF">D5R93_05790</name>
</gene>
<reference evidence="1 2" key="1">
    <citation type="submission" date="2018-09" db="EMBL/GenBank/DDBJ databases">
        <authorList>
            <person name="Li J."/>
        </authorList>
    </citation>
    <scope>NUCLEOTIDE SEQUENCE [LARGE SCALE GENOMIC DNA]</scope>
    <source>
        <strain evidence="1 2">2129</strain>
    </source>
</reference>
<sequence>MAVCVAGCVVRGEHGPDCPGTTDDGLACPGCLPRGAVAGLVLCASCWSRLQRVVRTLPSVVEHLVAAAVPSLASPSGSAGGVRRPPGPGCLWPDALDAADDLHAGLWAWCAEVAAECPWASSPPVSGSRWSADGQDVVGLAHPSGTRGLVRWLDPHLEWVGAQSWAGVMVDELGAASARASARWPVEEPERRVTEVRCPSCGALSLVVRPVRVVGGESQVVCSRLACGRVLSEQEWERARGGLSRWPGPLPVPPWLSRPPRLGHPLLRAPPRLGSPCFRYPPR</sequence>
<organism evidence="1 2">
    <name type="scientific">Actinomyces lilanjuaniae</name>
    <dbReference type="NCBI Taxonomy" id="2321394"/>
    <lineage>
        <taxon>Bacteria</taxon>
        <taxon>Bacillati</taxon>
        <taxon>Actinomycetota</taxon>
        <taxon>Actinomycetes</taxon>
        <taxon>Actinomycetales</taxon>
        <taxon>Actinomycetaceae</taxon>
        <taxon>Actinomyces</taxon>
    </lineage>
</organism>
<dbReference type="Proteomes" id="UP000273001">
    <property type="component" value="Chromosome"/>
</dbReference>
<evidence type="ECO:0000313" key="1">
    <source>
        <dbReference type="EMBL" id="AYD89683.1"/>
    </source>
</evidence>
<dbReference type="RefSeq" id="WP_120204307.1">
    <property type="nucleotide sequence ID" value="NZ_CP032514.1"/>
</dbReference>
<protein>
    <submittedName>
        <fullName evidence="1">Uncharacterized protein</fullName>
    </submittedName>
</protein>
<keyword evidence="2" id="KW-1185">Reference proteome</keyword>
<name>A0ABM6Z303_9ACTO</name>
<proteinExistence type="predicted"/>